<evidence type="ECO:0000256" key="1">
    <source>
        <dbReference type="SAM" id="MobiDB-lite"/>
    </source>
</evidence>
<dbReference type="RefSeq" id="WP_189177862.1">
    <property type="nucleotide sequence ID" value="NZ_BMNG01000033.1"/>
</dbReference>
<comment type="caution">
    <text evidence="2">The sequence shown here is derived from an EMBL/GenBank/DDBJ whole genome shotgun (WGS) entry which is preliminary data.</text>
</comment>
<organism evidence="2 3">
    <name type="scientific">Streptomyces lasiicapitis</name>
    <dbReference type="NCBI Taxonomy" id="1923961"/>
    <lineage>
        <taxon>Bacteria</taxon>
        <taxon>Bacillati</taxon>
        <taxon>Actinomycetota</taxon>
        <taxon>Actinomycetes</taxon>
        <taxon>Kitasatosporales</taxon>
        <taxon>Streptomycetaceae</taxon>
        <taxon>Streptomyces</taxon>
    </lineage>
</organism>
<protein>
    <submittedName>
        <fullName evidence="2">Uncharacterized protein</fullName>
    </submittedName>
</protein>
<proteinExistence type="predicted"/>
<gene>
    <name evidence="2" type="ORF">GCM10012286_83250</name>
</gene>
<accession>A0ABQ2N1S0</accession>
<sequence length="69" mass="7749">MTADITDGITRAPAPAPVGGVDLGQTVTYLPPSRPTQARRLRPLRLRRHVIDHDEQRLRLRLISMGVRL</sequence>
<keyword evidence="3" id="KW-1185">Reference proteome</keyword>
<feature type="region of interest" description="Disordered" evidence="1">
    <location>
        <begin position="1"/>
        <end position="36"/>
    </location>
</feature>
<dbReference type="Proteomes" id="UP000656881">
    <property type="component" value="Unassembled WGS sequence"/>
</dbReference>
<evidence type="ECO:0000313" key="2">
    <source>
        <dbReference type="EMBL" id="GGO60110.1"/>
    </source>
</evidence>
<reference evidence="3" key="1">
    <citation type="journal article" date="2019" name="Int. J. Syst. Evol. Microbiol.">
        <title>The Global Catalogue of Microorganisms (GCM) 10K type strain sequencing project: providing services to taxonomists for standard genome sequencing and annotation.</title>
        <authorList>
            <consortium name="The Broad Institute Genomics Platform"/>
            <consortium name="The Broad Institute Genome Sequencing Center for Infectious Disease"/>
            <person name="Wu L."/>
            <person name="Ma J."/>
        </authorList>
    </citation>
    <scope>NUCLEOTIDE SEQUENCE [LARGE SCALE GENOMIC DNA]</scope>
    <source>
        <strain evidence="3">CGMCC 4.7349</strain>
    </source>
</reference>
<name>A0ABQ2N1S0_9ACTN</name>
<evidence type="ECO:0000313" key="3">
    <source>
        <dbReference type="Proteomes" id="UP000656881"/>
    </source>
</evidence>
<dbReference type="EMBL" id="BMNG01000033">
    <property type="protein sequence ID" value="GGO60110.1"/>
    <property type="molecule type" value="Genomic_DNA"/>
</dbReference>